<dbReference type="InterPro" id="IPR011032">
    <property type="entry name" value="GroES-like_sf"/>
</dbReference>
<keyword evidence="5" id="KW-1185">Reference proteome</keyword>
<dbReference type="Proteomes" id="UP000274920">
    <property type="component" value="Unassembled WGS sequence"/>
</dbReference>
<protein>
    <recommendedName>
        <fullName evidence="6">Chlorophyll synthesis pathway protein BchC</fullName>
    </recommendedName>
</protein>
<evidence type="ECO:0000256" key="1">
    <source>
        <dbReference type="ARBA" id="ARBA00023002"/>
    </source>
</evidence>
<evidence type="ECO:0008006" key="6">
    <source>
        <dbReference type="Google" id="ProtNLM"/>
    </source>
</evidence>
<comment type="caution">
    <text evidence="4">The sequence shown here is derived from an EMBL/GenBank/DDBJ whole genome shotgun (WGS) entry which is preliminary data.</text>
</comment>
<feature type="domain" description="Alcohol dehydrogenase-like N-terminal" evidence="3">
    <location>
        <begin position="42"/>
        <end position="150"/>
    </location>
</feature>
<reference evidence="4" key="1">
    <citation type="submission" date="2018-10" db="EMBL/GenBank/DDBJ databases">
        <title>Schaedlerella arabinophila gen. nov. sp. nov., isolated from the mouse intestinal tract and comparative analysis with the genome of the closely related altered Schaedler flora strain ASF502.</title>
        <authorList>
            <person name="Miyake S."/>
            <person name="Soh M."/>
            <person name="Seedorf H."/>
        </authorList>
    </citation>
    <scope>NUCLEOTIDE SEQUENCE [LARGE SCALE GENOMIC DNA]</scope>
    <source>
        <strain evidence="4">DSM 106076</strain>
    </source>
</reference>
<evidence type="ECO:0000259" key="2">
    <source>
        <dbReference type="Pfam" id="PF00107"/>
    </source>
</evidence>
<dbReference type="InterPro" id="IPR013154">
    <property type="entry name" value="ADH-like_N"/>
</dbReference>
<dbReference type="Gene3D" id="3.40.50.720">
    <property type="entry name" value="NAD(P)-binding Rossmann-like Domain"/>
    <property type="match status" value="1"/>
</dbReference>
<dbReference type="AlphaFoldDB" id="A0A3R8M3A9"/>
<dbReference type="InterPro" id="IPR036291">
    <property type="entry name" value="NAD(P)-bd_dom_sf"/>
</dbReference>
<evidence type="ECO:0000313" key="5">
    <source>
        <dbReference type="Proteomes" id="UP000274920"/>
    </source>
</evidence>
<dbReference type="Pfam" id="PF08240">
    <property type="entry name" value="ADH_N"/>
    <property type="match status" value="1"/>
</dbReference>
<evidence type="ECO:0000259" key="3">
    <source>
        <dbReference type="Pfam" id="PF08240"/>
    </source>
</evidence>
<dbReference type="EMBL" id="RHJS01000002">
    <property type="protein sequence ID" value="RRK35076.1"/>
    <property type="molecule type" value="Genomic_DNA"/>
</dbReference>
<gene>
    <name evidence="4" type="ORF">EBB54_29910</name>
</gene>
<dbReference type="PANTHER" id="PTHR43401:SF2">
    <property type="entry name" value="L-THREONINE 3-DEHYDROGENASE"/>
    <property type="match status" value="1"/>
</dbReference>
<accession>A0A3R8M3A9</accession>
<sequence>MKIRIEKEKDKKRKGQKKMKAIVFKEPGCAVLTEKEIPEPQPGFVRVRVKAAAICATDLEVMDGNIPANYPIIPGHEWSGIVDAAGSEEDRSWIGKRVVGSNDVVCLKCEACRSGNWRYCSEFEEIGFKRDGAYAEYIVAPAYGLCELPEQVSFVHGALCEPLGVALGTLEKAGAACGDTLVIIGACSIGLCILAAAKAMGMREIVVAASTKKRLGIAEEMGAVRTIATEEQDLVEEMKRLRPNGSHVVIDATGMERCIQQSLKLAEKGGTVALAGYGRGKTMGIRIDDIHINNLRVIGAGNNWNQHQKAVDMMAEGLVDIEHFATHKIRLEDYEKGLELARKRPEGFLKAVFVNE</sequence>
<dbReference type="PANTHER" id="PTHR43401">
    <property type="entry name" value="L-THREONINE 3-DEHYDROGENASE"/>
    <property type="match status" value="1"/>
</dbReference>
<proteinExistence type="predicted"/>
<dbReference type="InterPro" id="IPR050129">
    <property type="entry name" value="Zn_alcohol_dh"/>
</dbReference>
<evidence type="ECO:0000313" key="4">
    <source>
        <dbReference type="EMBL" id="RRK35076.1"/>
    </source>
</evidence>
<dbReference type="Gene3D" id="3.90.180.10">
    <property type="entry name" value="Medium-chain alcohol dehydrogenases, catalytic domain"/>
    <property type="match status" value="1"/>
</dbReference>
<dbReference type="Pfam" id="PF00107">
    <property type="entry name" value="ADH_zinc_N"/>
    <property type="match status" value="1"/>
</dbReference>
<dbReference type="SUPFAM" id="SSF51735">
    <property type="entry name" value="NAD(P)-binding Rossmann-fold domains"/>
    <property type="match status" value="1"/>
</dbReference>
<organism evidence="4 5">
    <name type="scientific">Schaedlerella arabinosiphila</name>
    <dbReference type="NCBI Taxonomy" id="2044587"/>
    <lineage>
        <taxon>Bacteria</taxon>
        <taxon>Bacillati</taxon>
        <taxon>Bacillota</taxon>
        <taxon>Clostridia</taxon>
        <taxon>Lachnospirales</taxon>
        <taxon>Lachnospiraceae</taxon>
        <taxon>Schaedlerella</taxon>
    </lineage>
</organism>
<dbReference type="InterPro" id="IPR013149">
    <property type="entry name" value="ADH-like_C"/>
</dbReference>
<dbReference type="SUPFAM" id="SSF50129">
    <property type="entry name" value="GroES-like"/>
    <property type="match status" value="1"/>
</dbReference>
<dbReference type="GO" id="GO:0016491">
    <property type="term" value="F:oxidoreductase activity"/>
    <property type="evidence" value="ECO:0007669"/>
    <property type="project" value="UniProtKB-KW"/>
</dbReference>
<keyword evidence="1" id="KW-0560">Oxidoreductase</keyword>
<name>A0A3R8M3A9_9FIRM</name>
<feature type="domain" description="Alcohol dehydrogenase-like C-terminal" evidence="2">
    <location>
        <begin position="189"/>
        <end position="315"/>
    </location>
</feature>